<dbReference type="RefSeq" id="WP_260996583.1">
    <property type="nucleotide sequence ID" value="NZ_CP054475.1"/>
</dbReference>
<proteinExistence type="predicted"/>
<keyword evidence="1" id="KW-0812">Transmembrane</keyword>
<organism evidence="2 3">
    <name type="scientific">Thalassolituus hydrocarboniclasticus</name>
    <dbReference type="NCBI Taxonomy" id="2742796"/>
    <lineage>
        <taxon>Bacteria</taxon>
        <taxon>Pseudomonadati</taxon>
        <taxon>Pseudomonadota</taxon>
        <taxon>Gammaproteobacteria</taxon>
        <taxon>Oceanospirillales</taxon>
        <taxon>Oceanospirillaceae</taxon>
        <taxon>Thalassolituus</taxon>
    </lineage>
</organism>
<keyword evidence="3" id="KW-1185">Reference proteome</keyword>
<gene>
    <name evidence="2" type="ORF">HUF19_10310</name>
</gene>
<keyword evidence="1" id="KW-1133">Transmembrane helix</keyword>
<feature type="transmembrane region" description="Helical" evidence="1">
    <location>
        <begin position="92"/>
        <end position="118"/>
    </location>
</feature>
<evidence type="ECO:0000313" key="3">
    <source>
        <dbReference type="Proteomes" id="UP001065322"/>
    </source>
</evidence>
<reference evidence="3" key="1">
    <citation type="submission" date="2020-06" db="EMBL/GenBank/DDBJ databases">
        <title>Thalassolituus marinus alknpb1M-1, a hydrocarbon-degrading bacterium isolated from the deep-sea overlying water using an in-situ strategy from the South China Sea basin.</title>
        <authorList>
            <person name="Dong C."/>
            <person name="Chen Y."/>
            <person name="Shao Z."/>
        </authorList>
    </citation>
    <scope>NUCLEOTIDE SEQUENCE [LARGE SCALE GENOMIC DNA]</scope>
    <source>
        <strain evidence="3">alknpb1M-1</strain>
    </source>
</reference>
<evidence type="ECO:0000313" key="2">
    <source>
        <dbReference type="EMBL" id="UXD87804.1"/>
    </source>
</evidence>
<name>A0ABY6ACW5_9GAMM</name>
<evidence type="ECO:0000256" key="1">
    <source>
        <dbReference type="SAM" id="Phobius"/>
    </source>
</evidence>
<protein>
    <submittedName>
        <fullName evidence="2">Uncharacterized protein</fullName>
    </submittedName>
</protein>
<dbReference type="Proteomes" id="UP001065322">
    <property type="component" value="Chromosome"/>
</dbReference>
<keyword evidence="1" id="KW-0472">Membrane</keyword>
<accession>A0ABY6ACW5</accession>
<dbReference type="EMBL" id="CP054475">
    <property type="protein sequence ID" value="UXD87804.1"/>
    <property type="molecule type" value="Genomic_DNA"/>
</dbReference>
<feature type="transmembrane region" description="Helical" evidence="1">
    <location>
        <begin position="20"/>
        <end position="43"/>
    </location>
</feature>
<sequence>MTLNINNAPALQLSPRQKILFNIGAFALLLTATALTIMAFVGFDQVKLNYLNWVAPSVDLTGFYLLWTINLLSALSIAISGFLLLKQRRYSAWLLVPLAIFGLWSETTSLVALLPLLFSGVSQEGETNK</sequence>
<feature type="transmembrane region" description="Helical" evidence="1">
    <location>
        <begin position="63"/>
        <end position="85"/>
    </location>
</feature>